<dbReference type="AlphaFoldDB" id="A0A2P1H254"/>
<proteinExistence type="predicted"/>
<protein>
    <submittedName>
        <fullName evidence="1">Uncharacterized protein</fullName>
    </submittedName>
</protein>
<sequence length="77" mass="8889">MAQSGLSSLSVIYYSAQLFSRSSGIKIQVIYGKQVISVRERRPNVYYLRNDYESPYIANYTVNDYHYHLLCATDGLK</sequence>
<accession>A0A2P1H254</accession>
<reference evidence="1" key="1">
    <citation type="submission" date="2017-07" db="EMBL/GenBank/DDBJ databases">
        <title>Escherichia coli strain J53/pNIT-HK plasmid pNIT-HK, complete sequence.</title>
        <authorList>
            <person name="Ho P.L."/>
            <person name="Liu C.J."/>
            <person name="Lau A."/>
            <person name="Lai E.L.Y."/>
            <person name="Chow K.H."/>
        </authorList>
    </citation>
    <scope>NUCLEOTIDE SEQUENCE</scope>
    <source>
        <strain evidence="1">J53/pNIT-HK</strain>
        <plasmid evidence="1">pNIT-HK</plasmid>
    </source>
</reference>
<evidence type="ECO:0000313" key="1">
    <source>
        <dbReference type="EMBL" id="AVN57429.1"/>
    </source>
</evidence>
<dbReference type="EMBL" id="MF474175">
    <property type="protein sequence ID" value="AVN57429.1"/>
    <property type="molecule type" value="Genomic_DNA"/>
</dbReference>
<organism evidence="1">
    <name type="scientific">Escherichia coli</name>
    <dbReference type="NCBI Taxonomy" id="562"/>
    <lineage>
        <taxon>Bacteria</taxon>
        <taxon>Pseudomonadati</taxon>
        <taxon>Pseudomonadota</taxon>
        <taxon>Gammaproteobacteria</taxon>
        <taxon>Enterobacterales</taxon>
        <taxon>Enterobacteriaceae</taxon>
        <taxon>Escherichia</taxon>
    </lineage>
</organism>
<geneLocation type="plasmid" evidence="1">
    <name>pNIT-HK</name>
</geneLocation>
<name>A0A2P1H254_ECOLX</name>
<keyword evidence="1" id="KW-0614">Plasmid</keyword>